<organism evidence="2 3">
    <name type="scientific">Sporolactobacillus mangiferae</name>
    <dbReference type="NCBI Taxonomy" id="2940498"/>
    <lineage>
        <taxon>Bacteria</taxon>
        <taxon>Bacillati</taxon>
        <taxon>Bacillota</taxon>
        <taxon>Bacilli</taxon>
        <taxon>Bacillales</taxon>
        <taxon>Sporolactobacillaceae</taxon>
        <taxon>Sporolactobacillus</taxon>
    </lineage>
</organism>
<evidence type="ECO:0008006" key="4">
    <source>
        <dbReference type="Google" id="ProtNLM"/>
    </source>
</evidence>
<proteinExistence type="predicted"/>
<evidence type="ECO:0000256" key="1">
    <source>
        <dbReference type="SAM" id="Phobius"/>
    </source>
</evidence>
<dbReference type="EMBL" id="JAMAST010000007">
    <property type="protein sequence ID" value="MCL1631911.1"/>
    <property type="molecule type" value="Genomic_DNA"/>
</dbReference>
<name>A0ABT0MAM0_9BACL</name>
<evidence type="ECO:0000313" key="3">
    <source>
        <dbReference type="Proteomes" id="UP001203004"/>
    </source>
</evidence>
<protein>
    <recommendedName>
        <fullName evidence="4">DUF4064 domain-containing protein</fullName>
    </recommendedName>
</protein>
<accession>A0ABT0MAM0</accession>
<sequence length="141" mass="14968">MIRHIFACVISVTGIAMTCVQMIFGAFTYVATLLDSRFIDHLQVNADLVTAHGAENSLQSFGCHAFIAGIVCFSMSLFALYYYVIKKQRLLSGLCFLLAGSLNCLILFGSGLPAGVMIIAAGVAVMAGKADMATPKPPIAQ</sequence>
<evidence type="ECO:0000313" key="2">
    <source>
        <dbReference type="EMBL" id="MCL1631911.1"/>
    </source>
</evidence>
<keyword evidence="1" id="KW-0812">Transmembrane</keyword>
<dbReference type="RefSeq" id="WP_249100826.1">
    <property type="nucleotide sequence ID" value="NZ_JAMAST010000007.1"/>
</dbReference>
<keyword evidence="1" id="KW-1133">Transmembrane helix</keyword>
<reference evidence="2 3" key="1">
    <citation type="submission" date="2022-05" db="EMBL/GenBank/DDBJ databases">
        <title>Sporolactobacillus sp nov CPB3-1, isolated from tree bark (Mangifera indica L.).</title>
        <authorList>
            <person name="Phuengjayaem S."/>
            <person name="Tanasupawat S."/>
        </authorList>
    </citation>
    <scope>NUCLEOTIDE SEQUENCE [LARGE SCALE GENOMIC DNA]</scope>
    <source>
        <strain evidence="2 3">CPB3-1</strain>
    </source>
</reference>
<comment type="caution">
    <text evidence="2">The sequence shown here is derived from an EMBL/GenBank/DDBJ whole genome shotgun (WGS) entry which is preliminary data.</text>
</comment>
<keyword evidence="3" id="KW-1185">Reference proteome</keyword>
<feature type="transmembrane region" description="Helical" evidence="1">
    <location>
        <begin position="96"/>
        <end position="127"/>
    </location>
</feature>
<gene>
    <name evidence="2" type="ORF">M3N64_08095</name>
</gene>
<feature type="transmembrane region" description="Helical" evidence="1">
    <location>
        <begin position="65"/>
        <end position="84"/>
    </location>
</feature>
<keyword evidence="1" id="KW-0472">Membrane</keyword>
<feature type="transmembrane region" description="Helical" evidence="1">
    <location>
        <begin position="7"/>
        <end position="31"/>
    </location>
</feature>
<dbReference type="Proteomes" id="UP001203004">
    <property type="component" value="Unassembled WGS sequence"/>
</dbReference>